<dbReference type="GO" id="GO:0005737">
    <property type="term" value="C:cytoplasm"/>
    <property type="evidence" value="ECO:0000318"/>
    <property type="project" value="GO_Central"/>
</dbReference>
<accession>E9HRZ7</accession>
<dbReference type="OrthoDB" id="40902at2759"/>
<evidence type="ECO:0000259" key="9">
    <source>
        <dbReference type="PROSITE" id="PS50011"/>
    </source>
</evidence>
<dbReference type="STRING" id="6669.E9HRZ7"/>
<dbReference type="InterPro" id="IPR011009">
    <property type="entry name" value="Kinase-like_dom_sf"/>
</dbReference>
<feature type="domain" description="Protein kinase" evidence="9">
    <location>
        <begin position="29"/>
        <end position="171"/>
    </location>
</feature>
<evidence type="ECO:0000256" key="1">
    <source>
        <dbReference type="ARBA" id="ARBA00012513"/>
    </source>
</evidence>
<keyword evidence="6" id="KW-0067">ATP-binding</keyword>
<evidence type="ECO:0000256" key="8">
    <source>
        <dbReference type="ARBA" id="ARBA00048679"/>
    </source>
</evidence>
<evidence type="ECO:0000256" key="7">
    <source>
        <dbReference type="ARBA" id="ARBA00047899"/>
    </source>
</evidence>
<dbReference type="GO" id="GO:0005634">
    <property type="term" value="C:nucleus"/>
    <property type="evidence" value="ECO:0000318"/>
    <property type="project" value="GO_Central"/>
</dbReference>
<dbReference type="SUPFAM" id="SSF56112">
    <property type="entry name" value="Protein kinase-like (PK-like)"/>
    <property type="match status" value="1"/>
</dbReference>
<dbReference type="GO" id="GO:0004674">
    <property type="term" value="F:protein serine/threonine kinase activity"/>
    <property type="evidence" value="ECO:0000318"/>
    <property type="project" value="GO_Central"/>
</dbReference>
<evidence type="ECO:0000256" key="5">
    <source>
        <dbReference type="ARBA" id="ARBA00022777"/>
    </source>
</evidence>
<keyword evidence="4" id="KW-0547">Nucleotide-binding</keyword>
<protein>
    <recommendedName>
        <fullName evidence="1">non-specific serine/threonine protein kinase</fullName>
        <ecNumber evidence="1">2.7.11.1</ecNumber>
    </recommendedName>
</protein>
<dbReference type="EC" id="2.7.11.1" evidence="1"/>
<keyword evidence="5" id="KW-0418">Kinase</keyword>
<evidence type="ECO:0000313" key="11">
    <source>
        <dbReference type="Proteomes" id="UP000000305"/>
    </source>
</evidence>
<dbReference type="FunFam" id="1.10.510.10:FF:002887">
    <property type="match status" value="1"/>
</dbReference>
<reference evidence="10 11" key="1">
    <citation type="journal article" date="2011" name="Science">
        <title>The ecoresponsive genome of Daphnia pulex.</title>
        <authorList>
            <person name="Colbourne J.K."/>
            <person name="Pfrender M.E."/>
            <person name="Gilbert D."/>
            <person name="Thomas W.K."/>
            <person name="Tucker A."/>
            <person name="Oakley T.H."/>
            <person name="Tokishita S."/>
            <person name="Aerts A."/>
            <person name="Arnold G.J."/>
            <person name="Basu M.K."/>
            <person name="Bauer D.J."/>
            <person name="Caceres C.E."/>
            <person name="Carmel L."/>
            <person name="Casola C."/>
            <person name="Choi J.H."/>
            <person name="Detter J.C."/>
            <person name="Dong Q."/>
            <person name="Dusheyko S."/>
            <person name="Eads B.D."/>
            <person name="Frohlich T."/>
            <person name="Geiler-Samerotte K.A."/>
            <person name="Gerlach D."/>
            <person name="Hatcher P."/>
            <person name="Jogdeo S."/>
            <person name="Krijgsveld J."/>
            <person name="Kriventseva E.V."/>
            <person name="Kultz D."/>
            <person name="Laforsch C."/>
            <person name="Lindquist E."/>
            <person name="Lopez J."/>
            <person name="Manak J.R."/>
            <person name="Muller J."/>
            <person name="Pangilinan J."/>
            <person name="Patwardhan R.P."/>
            <person name="Pitluck S."/>
            <person name="Pritham E.J."/>
            <person name="Rechtsteiner A."/>
            <person name="Rho M."/>
            <person name="Rogozin I.B."/>
            <person name="Sakarya O."/>
            <person name="Salamov A."/>
            <person name="Schaack S."/>
            <person name="Shapiro H."/>
            <person name="Shiga Y."/>
            <person name="Skalitzky C."/>
            <person name="Smith Z."/>
            <person name="Souvorov A."/>
            <person name="Sung W."/>
            <person name="Tang Z."/>
            <person name="Tsuchiya D."/>
            <person name="Tu H."/>
            <person name="Vos H."/>
            <person name="Wang M."/>
            <person name="Wolf Y.I."/>
            <person name="Yamagata H."/>
            <person name="Yamada T."/>
            <person name="Ye Y."/>
            <person name="Shaw J.R."/>
            <person name="Andrews J."/>
            <person name="Crease T.J."/>
            <person name="Tang H."/>
            <person name="Lucas S.M."/>
            <person name="Robertson H.M."/>
            <person name="Bork P."/>
            <person name="Koonin E.V."/>
            <person name="Zdobnov E.M."/>
            <person name="Grigoriev I.V."/>
            <person name="Lynch M."/>
            <person name="Boore J.L."/>
        </authorList>
    </citation>
    <scope>NUCLEOTIDE SEQUENCE [LARGE SCALE GENOMIC DNA]</scope>
</reference>
<keyword evidence="2" id="KW-0723">Serine/threonine-protein kinase</keyword>
<proteinExistence type="predicted"/>
<dbReference type="Pfam" id="PF00069">
    <property type="entry name" value="Pkinase"/>
    <property type="match status" value="1"/>
</dbReference>
<keyword evidence="11" id="KW-1185">Reference proteome</keyword>
<comment type="catalytic activity">
    <reaction evidence="8">
        <text>L-seryl-[protein] + ATP = O-phospho-L-seryl-[protein] + ADP + H(+)</text>
        <dbReference type="Rhea" id="RHEA:17989"/>
        <dbReference type="Rhea" id="RHEA-COMP:9863"/>
        <dbReference type="Rhea" id="RHEA-COMP:11604"/>
        <dbReference type="ChEBI" id="CHEBI:15378"/>
        <dbReference type="ChEBI" id="CHEBI:29999"/>
        <dbReference type="ChEBI" id="CHEBI:30616"/>
        <dbReference type="ChEBI" id="CHEBI:83421"/>
        <dbReference type="ChEBI" id="CHEBI:456216"/>
        <dbReference type="EC" id="2.7.11.1"/>
    </reaction>
</comment>
<dbReference type="GO" id="GO:0005524">
    <property type="term" value="F:ATP binding"/>
    <property type="evidence" value="ECO:0007669"/>
    <property type="project" value="UniProtKB-KW"/>
</dbReference>
<dbReference type="EMBL" id="GL732743">
    <property type="protein sequence ID" value="EFX65490.1"/>
    <property type="molecule type" value="Genomic_DNA"/>
</dbReference>
<name>E9HRZ7_DAPPU</name>
<dbReference type="KEGG" id="dpx:DAPPUDRAFT_333140"/>
<dbReference type="Proteomes" id="UP000000305">
    <property type="component" value="Unassembled WGS sequence"/>
</dbReference>
<sequence length="171" mass="19663">MACQFGEILTYLDSNHVDSNFPKELNHDFIIVRHLGKGSYGEVWLSKNKKTNRKNAIKCLTRESRKFTESQKKRLVDKLNKELDLLRMLDHPDVVNFLEANICKPNSIYLTLELMSRGNLREFLIDGGQLEESTITDFGLPKLVNDDTICKTYCGTPLYLAPEVVLSVLRR</sequence>
<dbReference type="AlphaFoldDB" id="E9HRZ7"/>
<dbReference type="GO" id="GO:0044773">
    <property type="term" value="P:mitotic DNA damage checkpoint signaling"/>
    <property type="evidence" value="ECO:0000318"/>
    <property type="project" value="GO_Central"/>
</dbReference>
<dbReference type="eggNOG" id="KOG0615">
    <property type="taxonomic scope" value="Eukaryota"/>
</dbReference>
<keyword evidence="3" id="KW-0808">Transferase</keyword>
<evidence type="ECO:0000313" key="10">
    <source>
        <dbReference type="EMBL" id="EFX65490.1"/>
    </source>
</evidence>
<comment type="catalytic activity">
    <reaction evidence="7">
        <text>L-threonyl-[protein] + ATP = O-phospho-L-threonyl-[protein] + ADP + H(+)</text>
        <dbReference type="Rhea" id="RHEA:46608"/>
        <dbReference type="Rhea" id="RHEA-COMP:11060"/>
        <dbReference type="Rhea" id="RHEA-COMP:11605"/>
        <dbReference type="ChEBI" id="CHEBI:15378"/>
        <dbReference type="ChEBI" id="CHEBI:30013"/>
        <dbReference type="ChEBI" id="CHEBI:30616"/>
        <dbReference type="ChEBI" id="CHEBI:61977"/>
        <dbReference type="ChEBI" id="CHEBI:456216"/>
        <dbReference type="EC" id="2.7.11.1"/>
    </reaction>
</comment>
<dbReference type="PANTHER" id="PTHR43895">
    <property type="entry name" value="CALCIUM/CALMODULIN-DEPENDENT PROTEIN KINASE KINASE-RELATED"/>
    <property type="match status" value="1"/>
</dbReference>
<gene>
    <name evidence="10" type="ORF">DAPPUDRAFT_333140</name>
</gene>
<dbReference type="PhylomeDB" id="E9HRZ7"/>
<evidence type="ECO:0000256" key="4">
    <source>
        <dbReference type="ARBA" id="ARBA00022741"/>
    </source>
</evidence>
<evidence type="ECO:0000256" key="2">
    <source>
        <dbReference type="ARBA" id="ARBA00022527"/>
    </source>
</evidence>
<dbReference type="HOGENOM" id="CLU_1564462_0_0_1"/>
<dbReference type="InParanoid" id="E9HRZ7"/>
<organism evidence="10 11">
    <name type="scientific">Daphnia pulex</name>
    <name type="common">Water flea</name>
    <dbReference type="NCBI Taxonomy" id="6669"/>
    <lineage>
        <taxon>Eukaryota</taxon>
        <taxon>Metazoa</taxon>
        <taxon>Ecdysozoa</taxon>
        <taxon>Arthropoda</taxon>
        <taxon>Crustacea</taxon>
        <taxon>Branchiopoda</taxon>
        <taxon>Diplostraca</taxon>
        <taxon>Cladocera</taxon>
        <taxon>Anomopoda</taxon>
        <taxon>Daphniidae</taxon>
        <taxon>Daphnia</taxon>
    </lineage>
</organism>
<evidence type="ECO:0000256" key="6">
    <source>
        <dbReference type="ARBA" id="ARBA00022840"/>
    </source>
</evidence>
<dbReference type="PANTHER" id="PTHR43895:SF32">
    <property type="entry name" value="SERINE_THREONINE-PROTEIN KINASE CHK1"/>
    <property type="match status" value="1"/>
</dbReference>
<dbReference type="InterPro" id="IPR000719">
    <property type="entry name" value="Prot_kinase_dom"/>
</dbReference>
<evidence type="ECO:0000256" key="3">
    <source>
        <dbReference type="ARBA" id="ARBA00022679"/>
    </source>
</evidence>
<dbReference type="PROSITE" id="PS50011">
    <property type="entry name" value="PROTEIN_KINASE_DOM"/>
    <property type="match status" value="1"/>
</dbReference>
<dbReference type="Gene3D" id="1.10.510.10">
    <property type="entry name" value="Transferase(Phosphotransferase) domain 1"/>
    <property type="match status" value="2"/>
</dbReference>